<dbReference type="SUPFAM" id="SSF117074">
    <property type="entry name" value="Hypothetical protein PA1324"/>
    <property type="match status" value="1"/>
</dbReference>
<proteinExistence type="predicted"/>
<dbReference type="NCBIfam" id="TIGR01167">
    <property type="entry name" value="LPXTG_anchor"/>
    <property type="match status" value="1"/>
</dbReference>
<feature type="chain" id="PRO_5032318242" evidence="3">
    <location>
        <begin position="27"/>
        <end position="271"/>
    </location>
</feature>
<dbReference type="KEGG" id="cliz:G7Y31_10350"/>
<feature type="region of interest" description="Disordered" evidence="1">
    <location>
        <begin position="155"/>
        <end position="234"/>
    </location>
</feature>
<feature type="transmembrane region" description="Helical" evidence="2">
    <location>
        <begin position="237"/>
        <end position="257"/>
    </location>
</feature>
<keyword evidence="3" id="KW-0732">Signal</keyword>
<keyword evidence="2" id="KW-1133">Transmembrane helix</keyword>
<feature type="signal peptide" evidence="3">
    <location>
        <begin position="1"/>
        <end position="26"/>
    </location>
</feature>
<sequence length="271" mass="27802">MKKATTRLALAAACMVAGLGALPVQAKVVTGDIGKLEVAQVAQCKSANLTLSIQPSGEEGIAGTEFSLAKLADIDLSTQVGWDAVGELDAAKAAQARTEGTWRATTDAAGDARFHDLPVGAYLVSATVPAHGRNATPQDFVLTLPVGSESGWDCSPKVFAKMDTPPESTPAQPPAESTPPRPPYPPFNPPTLRPEPTPTPTPTPTQTPTRPSEPTAPATTPPQSGTSQRPGLASTGASVLGIVGIAAVLILAGALLARRKRDADQPGQEGR</sequence>
<evidence type="ECO:0000313" key="5">
    <source>
        <dbReference type="Proteomes" id="UP000594681"/>
    </source>
</evidence>
<protein>
    <submittedName>
        <fullName evidence="4">LPXTG cell wall anchor domain-containing protein</fullName>
    </submittedName>
</protein>
<gene>
    <name evidence="4" type="ORF">G7Y31_10350</name>
</gene>
<keyword evidence="2" id="KW-0812">Transmembrane</keyword>
<keyword evidence="2" id="KW-0472">Membrane</keyword>
<dbReference type="AlphaFoldDB" id="A0A7T0PAD3"/>
<keyword evidence="5" id="KW-1185">Reference proteome</keyword>
<name>A0A7T0PAD3_9CORY</name>
<dbReference type="EMBL" id="CP064954">
    <property type="protein sequence ID" value="QPK78901.1"/>
    <property type="molecule type" value="Genomic_DNA"/>
</dbReference>
<dbReference type="InterPro" id="IPR013783">
    <property type="entry name" value="Ig-like_fold"/>
</dbReference>
<feature type="compositionally biased region" description="Low complexity" evidence="1">
    <location>
        <begin position="206"/>
        <end position="227"/>
    </location>
</feature>
<dbReference type="Proteomes" id="UP000594681">
    <property type="component" value="Chromosome"/>
</dbReference>
<evidence type="ECO:0000256" key="3">
    <source>
        <dbReference type="SAM" id="SignalP"/>
    </source>
</evidence>
<dbReference type="RefSeq" id="WP_165007169.1">
    <property type="nucleotide sequence ID" value="NZ_CP064954.1"/>
</dbReference>
<dbReference type="Gene3D" id="2.60.40.10">
    <property type="entry name" value="Immunoglobulins"/>
    <property type="match status" value="1"/>
</dbReference>
<organism evidence="4 5">
    <name type="scientific">Corynebacterium lizhenjunii</name>
    <dbReference type="NCBI Taxonomy" id="2709394"/>
    <lineage>
        <taxon>Bacteria</taxon>
        <taxon>Bacillati</taxon>
        <taxon>Actinomycetota</taxon>
        <taxon>Actinomycetes</taxon>
        <taxon>Mycobacteriales</taxon>
        <taxon>Corynebacteriaceae</taxon>
        <taxon>Corynebacterium</taxon>
    </lineage>
</organism>
<feature type="compositionally biased region" description="Pro residues" evidence="1">
    <location>
        <begin position="167"/>
        <end position="205"/>
    </location>
</feature>
<evidence type="ECO:0000313" key="4">
    <source>
        <dbReference type="EMBL" id="QPK78901.1"/>
    </source>
</evidence>
<reference evidence="4 5" key="1">
    <citation type="submission" date="2020-11" db="EMBL/GenBank/DDBJ databases">
        <title>Corynebacterium sp. ZJ-599.</title>
        <authorList>
            <person name="Zhou J."/>
        </authorList>
    </citation>
    <scope>NUCLEOTIDE SEQUENCE [LARGE SCALE GENOMIC DNA]</scope>
    <source>
        <strain evidence="4 5">ZJ-599</strain>
    </source>
</reference>
<evidence type="ECO:0000256" key="1">
    <source>
        <dbReference type="SAM" id="MobiDB-lite"/>
    </source>
</evidence>
<evidence type="ECO:0000256" key="2">
    <source>
        <dbReference type="SAM" id="Phobius"/>
    </source>
</evidence>
<dbReference type="GO" id="GO:0005975">
    <property type="term" value="P:carbohydrate metabolic process"/>
    <property type="evidence" value="ECO:0007669"/>
    <property type="project" value="UniProtKB-ARBA"/>
</dbReference>
<accession>A0A7T0PAD3</accession>